<sequence length="777" mass="86492">MPIQSTARLPEDAPWRQHLPEGHRILDLPGRDPRLPPLVEIPQHKQVPKNFPSGRIILCLQDLSPDPMKRLFTYASNQVPPQTFAELKARGYLELVPSRNDYLILRDMYGSGKEEDDHVISYALSRRDLATVEPELVDGLATAQDEILGDPDEMLEELHKVQGKLVGGTRFQRGDRARPLEGGPNCYPLSLSWVISQRRSGPAACNKTGGVQTDEEVRMRTHILQVVSDVAATGLELKGPPGQHDLLEKHADFANIPRVGSKRNVAYPHFQANIAAAKEACGGDGVSDLGRYGKVHIDAGDSVGPPTAVTTLSKPHPDVEVEHFHLLEFGISWRMEEFSTIYFSGLHVHGGAQPVYRLPRLFLDGRYIRVTIVGYPQADALDGTNSVPLAPLTSSSYLSVPEEMRNVVRTDASQALPDCAETTYAVDGPAVCDLDSLFTMVVRLLLETSVGVLSYLDPRLVARLDRDAFLRAFSRVVDKRRVAGGPWESGPGWTDDDVAIGKDYGPLCEANDAQNVAELGADILNRLRSSDVLETPYLFNNQLRNDISLEWSNLLQRSAQSKPVFWAANSKTRQGFQGCVIACQSCCARSLFESRFDVPIQSELIDNIDNFWTQIESSSSNDAMPEVETPSATTTSRYELRGKRKIVEVDEDDLSVEFMCTSRSICPTTQALRTCSQMSLFHEEDKNGNVVDTNVEKRQKLPLKDPLLRWLAAATLPDTFDEWLRPFDKADMRGAFLVRVDHVQPDLLEHRWEVPVKDSGDIGLPGFHSIPNTWEDQ</sequence>
<name>A0A409WE36_9AGAR</name>
<dbReference type="OrthoDB" id="3061143at2759"/>
<comment type="caution">
    <text evidence="1">The sequence shown here is derived from an EMBL/GenBank/DDBJ whole genome shotgun (WGS) entry which is preliminary data.</text>
</comment>
<organism evidence="1 2">
    <name type="scientific">Gymnopilus dilepis</name>
    <dbReference type="NCBI Taxonomy" id="231916"/>
    <lineage>
        <taxon>Eukaryota</taxon>
        <taxon>Fungi</taxon>
        <taxon>Dikarya</taxon>
        <taxon>Basidiomycota</taxon>
        <taxon>Agaricomycotina</taxon>
        <taxon>Agaricomycetes</taxon>
        <taxon>Agaricomycetidae</taxon>
        <taxon>Agaricales</taxon>
        <taxon>Agaricineae</taxon>
        <taxon>Hymenogastraceae</taxon>
        <taxon>Gymnopilus</taxon>
    </lineage>
</organism>
<evidence type="ECO:0000313" key="1">
    <source>
        <dbReference type="EMBL" id="PPQ76798.1"/>
    </source>
</evidence>
<dbReference type="Proteomes" id="UP000284706">
    <property type="component" value="Unassembled WGS sequence"/>
</dbReference>
<keyword evidence="2" id="KW-1185">Reference proteome</keyword>
<gene>
    <name evidence="1" type="ORF">CVT26_001748</name>
</gene>
<protein>
    <submittedName>
        <fullName evidence="1">Uncharacterized protein</fullName>
    </submittedName>
</protein>
<dbReference type="AlphaFoldDB" id="A0A409WE36"/>
<proteinExistence type="predicted"/>
<reference evidence="1 2" key="1">
    <citation type="journal article" date="2018" name="Evol. Lett.">
        <title>Horizontal gene cluster transfer increased hallucinogenic mushroom diversity.</title>
        <authorList>
            <person name="Reynolds H.T."/>
            <person name="Vijayakumar V."/>
            <person name="Gluck-Thaler E."/>
            <person name="Korotkin H.B."/>
            <person name="Matheny P.B."/>
            <person name="Slot J.C."/>
        </authorList>
    </citation>
    <scope>NUCLEOTIDE SEQUENCE [LARGE SCALE GENOMIC DNA]</scope>
    <source>
        <strain evidence="1 2">SRW20</strain>
    </source>
</reference>
<accession>A0A409WE36</accession>
<dbReference type="EMBL" id="NHYE01005119">
    <property type="protein sequence ID" value="PPQ76798.1"/>
    <property type="molecule type" value="Genomic_DNA"/>
</dbReference>
<evidence type="ECO:0000313" key="2">
    <source>
        <dbReference type="Proteomes" id="UP000284706"/>
    </source>
</evidence>
<dbReference type="InParanoid" id="A0A409WE36"/>